<sequence length="224" mass="24074">MGNCLFGGGSGEIQGKIKVITSNGGIMELGSPITVGCIADEFPGYGIFKSQDLFWNPLPHNEELLPGKSYYLLQRNRGRNRGETEEGEMGMIRAREGHVRSNSVPEATAAAAAGMAPYRMSFDYQGVLRRSQTEVFSRSSEKNGGGVWKVKLVISPKRLVEILEEEGHTQELIESVRTVAKCGSTSTSSSFSSSMAFSDHWSLSSTTANATPSASSKSGGLPEI</sequence>
<name>A0A6J1ETY6_CUCMO</name>
<dbReference type="PANTHER" id="PTHR33148">
    <property type="entry name" value="PLASTID MOVEMENT IMPAIRED PROTEIN-RELATED"/>
    <property type="match status" value="1"/>
</dbReference>
<feature type="compositionally biased region" description="Low complexity" evidence="1">
    <location>
        <begin position="205"/>
        <end position="218"/>
    </location>
</feature>
<feature type="region of interest" description="Disordered" evidence="1">
    <location>
        <begin position="205"/>
        <end position="224"/>
    </location>
</feature>
<proteinExistence type="predicted"/>
<dbReference type="Pfam" id="PF14009">
    <property type="entry name" value="PADRE"/>
    <property type="match status" value="1"/>
</dbReference>
<dbReference type="AlphaFoldDB" id="A0A6J1ETY6"/>
<dbReference type="RefSeq" id="XP_022931324.1">
    <property type="nucleotide sequence ID" value="XM_023075556.1"/>
</dbReference>
<evidence type="ECO:0000256" key="1">
    <source>
        <dbReference type="SAM" id="MobiDB-lite"/>
    </source>
</evidence>
<reference evidence="3" key="1">
    <citation type="submission" date="2025-08" db="UniProtKB">
        <authorList>
            <consortium name="RefSeq"/>
        </authorList>
    </citation>
    <scope>IDENTIFICATION</scope>
    <source>
        <tissue evidence="3">Young leaves</tissue>
    </source>
</reference>
<evidence type="ECO:0000313" key="2">
    <source>
        <dbReference type="Proteomes" id="UP000504609"/>
    </source>
</evidence>
<accession>A0A6J1ETY6</accession>
<gene>
    <name evidence="3" type="primary">LOC111437546</name>
</gene>
<evidence type="ECO:0000313" key="3">
    <source>
        <dbReference type="RefSeq" id="XP_022931324.1"/>
    </source>
</evidence>
<keyword evidence="2" id="KW-1185">Reference proteome</keyword>
<organism evidence="2 3">
    <name type="scientific">Cucurbita moschata</name>
    <name type="common">Winter crookneck squash</name>
    <name type="synonym">Cucurbita pepo var. moschata</name>
    <dbReference type="NCBI Taxonomy" id="3662"/>
    <lineage>
        <taxon>Eukaryota</taxon>
        <taxon>Viridiplantae</taxon>
        <taxon>Streptophyta</taxon>
        <taxon>Embryophyta</taxon>
        <taxon>Tracheophyta</taxon>
        <taxon>Spermatophyta</taxon>
        <taxon>Magnoliopsida</taxon>
        <taxon>eudicotyledons</taxon>
        <taxon>Gunneridae</taxon>
        <taxon>Pentapetalae</taxon>
        <taxon>rosids</taxon>
        <taxon>fabids</taxon>
        <taxon>Cucurbitales</taxon>
        <taxon>Cucurbitaceae</taxon>
        <taxon>Cucurbiteae</taxon>
        <taxon>Cucurbita</taxon>
    </lineage>
</organism>
<dbReference type="KEGG" id="cmos:111437546"/>
<dbReference type="Proteomes" id="UP000504609">
    <property type="component" value="Unplaced"/>
</dbReference>
<protein>
    <submittedName>
        <fullName evidence="3">Uncharacterized protein LOC111437546</fullName>
    </submittedName>
</protein>
<dbReference type="PANTHER" id="PTHR33148:SF74">
    <property type="entry name" value="DUF4228 DOMAIN-CONTAINING PROTEIN"/>
    <property type="match status" value="1"/>
</dbReference>
<dbReference type="GeneID" id="111437546"/>
<dbReference type="InterPro" id="IPR025322">
    <property type="entry name" value="PADRE_dom"/>
</dbReference>